<dbReference type="Proteomes" id="UP000184480">
    <property type="component" value="Unassembled WGS sequence"/>
</dbReference>
<evidence type="ECO:0000313" key="2">
    <source>
        <dbReference type="Proteomes" id="UP000184480"/>
    </source>
</evidence>
<dbReference type="AlphaFoldDB" id="A0A1M4X3I8"/>
<name>A0A1M4X3I8_9BACT</name>
<accession>A0A1M4X3I8</accession>
<gene>
    <name evidence="1" type="ORF">SAMN05444362_102386</name>
</gene>
<dbReference type="SUPFAM" id="SSF82185">
    <property type="entry name" value="Histone H3 K4-specific methyltransferase SET7/9 N-terminal domain"/>
    <property type="match status" value="1"/>
</dbReference>
<dbReference type="Gene3D" id="3.90.930.1">
    <property type="match status" value="1"/>
</dbReference>
<dbReference type="EMBL" id="FQUC01000002">
    <property type="protein sequence ID" value="SHE87772.1"/>
    <property type="molecule type" value="Genomic_DNA"/>
</dbReference>
<sequence length="372" mass="43857">MTICMLLSALMTLFSNSDWKKSGFFKVKDKSEYTVYLQAKTSHLLSEEDTKILIDIFSAHDWVENRKNHEATIEQYVLNSHGYHYYVHSYFITITHPDKREMRLRINSGGICKDEFLIQYPDGKPYGIFRPEGKLSVGDINQIKELFFKYNTEFNNVELIENERVEISSIFNFQNVFPSLHIPPVLLSEEESKEFIRLYNSGWSNNAYSFEGDMFMRMRVREFRDFQGVISYGGTPLYPTQIQYKESDREAIRNLIKKALDGHNGERAEMSEDLTQKMHYQYKDGMPDGIIKVCLLNGNLIYEVLYDKGILINYVRYSDNGVKVQEVFFDADNGLLNRIEYDMDGNVKDKKESVFRQFYNKLDNYEYFFDNK</sequence>
<organism evidence="1 2">
    <name type="scientific">Dysgonomonas macrotermitis</name>
    <dbReference type="NCBI Taxonomy" id="1346286"/>
    <lineage>
        <taxon>Bacteria</taxon>
        <taxon>Pseudomonadati</taxon>
        <taxon>Bacteroidota</taxon>
        <taxon>Bacteroidia</taxon>
        <taxon>Bacteroidales</taxon>
        <taxon>Dysgonomonadaceae</taxon>
        <taxon>Dysgonomonas</taxon>
    </lineage>
</organism>
<reference evidence="2" key="1">
    <citation type="submission" date="2016-11" db="EMBL/GenBank/DDBJ databases">
        <authorList>
            <person name="Varghese N."/>
            <person name="Submissions S."/>
        </authorList>
    </citation>
    <scope>NUCLEOTIDE SEQUENCE [LARGE SCALE GENOMIC DNA]</scope>
    <source>
        <strain evidence="2">DSM 27370</strain>
    </source>
</reference>
<dbReference type="STRING" id="1346286.SAMN05444362_102386"/>
<evidence type="ECO:0000313" key="1">
    <source>
        <dbReference type="EMBL" id="SHE87772.1"/>
    </source>
</evidence>
<keyword evidence="2" id="KW-1185">Reference proteome</keyword>
<protein>
    <submittedName>
        <fullName evidence="1">Uncharacterized protein</fullName>
    </submittedName>
</protein>
<proteinExistence type="predicted"/>